<comment type="subcellular location">
    <subcellularLocation>
        <location evidence="1">Membrane</location>
    </subcellularLocation>
</comment>
<dbReference type="Pfam" id="PF07686">
    <property type="entry name" value="V-set"/>
    <property type="match status" value="1"/>
</dbReference>
<keyword evidence="8" id="KW-1185">Reference proteome</keyword>
<evidence type="ECO:0000256" key="4">
    <source>
        <dbReference type="ARBA" id="ARBA00023180"/>
    </source>
</evidence>
<dbReference type="Gene3D" id="2.60.40.10">
    <property type="entry name" value="Immunoglobulins"/>
    <property type="match status" value="1"/>
</dbReference>
<reference evidence="7" key="1">
    <citation type="submission" date="2025-08" db="UniProtKB">
        <authorList>
            <consortium name="Ensembl"/>
        </authorList>
    </citation>
    <scope>IDENTIFICATION</scope>
</reference>
<dbReference type="SUPFAM" id="SSF48726">
    <property type="entry name" value="Immunoglobulin"/>
    <property type="match status" value="1"/>
</dbReference>
<dbReference type="InterPro" id="IPR013106">
    <property type="entry name" value="Ig_V-set"/>
</dbReference>
<keyword evidence="4" id="KW-0325">Glycoprotein</keyword>
<keyword evidence="3 5" id="KW-0472">Membrane</keyword>
<dbReference type="Proteomes" id="UP000694389">
    <property type="component" value="Unassembled WGS sequence"/>
</dbReference>
<keyword evidence="5" id="KW-1133">Transmembrane helix</keyword>
<dbReference type="InterPro" id="IPR015631">
    <property type="entry name" value="CD2/SLAM_rcpt"/>
</dbReference>
<evidence type="ECO:0000256" key="3">
    <source>
        <dbReference type="ARBA" id="ARBA00023136"/>
    </source>
</evidence>
<evidence type="ECO:0000313" key="8">
    <source>
        <dbReference type="Proteomes" id="UP000694389"/>
    </source>
</evidence>
<sequence>VWSLHVFLVFVVYFILFILFFAETPVFVQKGNDVLLNVEKADVVQDIFSVVWKLNEKDVLIRFSPGREPIVLSNYTGRVEFSVNNYSLKVKNLQETDSGVYTARVTRDIEELTEYNVTVQDAVSPVKLKVDSVSRSSDSCNLTVTCNTQDSHINSTIRCDTKTCSQEGGEQSEVTTSGASLHVYLVNHSIICNHSNQVSWTKDIEMTEHFCTQHDGNTEKQND</sequence>
<dbReference type="InterPro" id="IPR036179">
    <property type="entry name" value="Ig-like_dom_sf"/>
</dbReference>
<proteinExistence type="predicted"/>
<dbReference type="GeneTree" id="ENSGT01010000222685"/>
<evidence type="ECO:0000256" key="5">
    <source>
        <dbReference type="SAM" id="Phobius"/>
    </source>
</evidence>
<dbReference type="InterPro" id="IPR003599">
    <property type="entry name" value="Ig_sub"/>
</dbReference>
<dbReference type="AlphaFoldDB" id="A0A8C4DLL2"/>
<keyword evidence="2" id="KW-0732">Signal</keyword>
<evidence type="ECO:0000259" key="6">
    <source>
        <dbReference type="SMART" id="SM00409"/>
    </source>
</evidence>
<dbReference type="SMART" id="SM00409">
    <property type="entry name" value="IG"/>
    <property type="match status" value="1"/>
</dbReference>
<organism evidence="7 8">
    <name type="scientific">Dicentrarchus labrax</name>
    <name type="common">European seabass</name>
    <name type="synonym">Morone labrax</name>
    <dbReference type="NCBI Taxonomy" id="13489"/>
    <lineage>
        <taxon>Eukaryota</taxon>
        <taxon>Metazoa</taxon>
        <taxon>Chordata</taxon>
        <taxon>Craniata</taxon>
        <taxon>Vertebrata</taxon>
        <taxon>Euteleostomi</taxon>
        <taxon>Actinopterygii</taxon>
        <taxon>Neopterygii</taxon>
        <taxon>Teleostei</taxon>
        <taxon>Neoteleostei</taxon>
        <taxon>Acanthomorphata</taxon>
        <taxon>Eupercaria</taxon>
        <taxon>Moronidae</taxon>
        <taxon>Dicentrarchus</taxon>
    </lineage>
</organism>
<evidence type="ECO:0000256" key="1">
    <source>
        <dbReference type="ARBA" id="ARBA00004370"/>
    </source>
</evidence>
<keyword evidence="5" id="KW-0812">Transmembrane</keyword>
<name>A0A8C4DLL2_DICLA</name>
<reference evidence="7" key="2">
    <citation type="submission" date="2025-09" db="UniProtKB">
        <authorList>
            <consortium name="Ensembl"/>
        </authorList>
    </citation>
    <scope>IDENTIFICATION</scope>
</reference>
<dbReference type="GO" id="GO:0016020">
    <property type="term" value="C:membrane"/>
    <property type="evidence" value="ECO:0007669"/>
    <property type="project" value="UniProtKB-SubCell"/>
</dbReference>
<evidence type="ECO:0000313" key="7">
    <source>
        <dbReference type="Ensembl" id="ENSDLAP00005005743.2"/>
    </source>
</evidence>
<feature type="transmembrane region" description="Helical" evidence="5">
    <location>
        <begin position="6"/>
        <end position="28"/>
    </location>
</feature>
<accession>A0A8C4DLL2</accession>
<protein>
    <recommendedName>
        <fullName evidence="6">Immunoglobulin domain-containing protein</fullName>
    </recommendedName>
</protein>
<dbReference type="PANTHER" id="PTHR12080">
    <property type="entry name" value="SIGNALING LYMPHOCYTIC ACTIVATION MOLECULE"/>
    <property type="match status" value="1"/>
</dbReference>
<feature type="domain" description="Immunoglobulin" evidence="6">
    <location>
        <begin position="23"/>
        <end position="120"/>
    </location>
</feature>
<dbReference type="Ensembl" id="ENSDLAT00005006092.2">
    <property type="protein sequence ID" value="ENSDLAP00005005743.2"/>
    <property type="gene ID" value="ENSDLAG00005028216.1"/>
</dbReference>
<dbReference type="InterPro" id="IPR013783">
    <property type="entry name" value="Ig-like_fold"/>
</dbReference>
<dbReference type="PANTHER" id="PTHR12080:SF80">
    <property type="entry name" value="IMMUNOGLOBULIN V-SET DOMAIN-CONTAINING PROTEIN"/>
    <property type="match status" value="1"/>
</dbReference>
<evidence type="ECO:0000256" key="2">
    <source>
        <dbReference type="ARBA" id="ARBA00022729"/>
    </source>
</evidence>